<feature type="active site" evidence="7">
    <location>
        <position position="216"/>
    </location>
</feature>
<dbReference type="InterPro" id="IPR022924">
    <property type="entry name" value="Cardiolipin_synthase"/>
</dbReference>
<feature type="active site" evidence="7">
    <location>
        <position position="392"/>
    </location>
</feature>
<keyword evidence="2 7" id="KW-0808">Transferase</keyword>
<dbReference type="NCBIfam" id="TIGR04265">
    <property type="entry name" value="bac_cardiolipin"/>
    <property type="match status" value="1"/>
</dbReference>
<evidence type="ECO:0000259" key="9">
    <source>
        <dbReference type="PROSITE" id="PS50035"/>
    </source>
</evidence>
<name>A0ABT8VFF4_9BACL</name>
<keyword evidence="4" id="KW-0677">Repeat</keyword>
<dbReference type="CDD" id="cd09110">
    <property type="entry name" value="PLDc_CLS_1"/>
    <property type="match status" value="1"/>
</dbReference>
<keyword evidence="5 7" id="KW-1133">Transmembrane helix</keyword>
<keyword evidence="3 7" id="KW-0812">Transmembrane</keyword>
<proteinExistence type="inferred from homology"/>
<comment type="caution">
    <text evidence="7">Lacks conserved residue(s) required for the propagation of feature annotation.</text>
</comment>
<dbReference type="InterPro" id="IPR030874">
    <property type="entry name" value="Cardiolipin_synth_Firmi"/>
</dbReference>
<dbReference type="SUPFAM" id="SSF56024">
    <property type="entry name" value="Phospholipase D/nuclease"/>
    <property type="match status" value="2"/>
</dbReference>
<evidence type="ECO:0000256" key="7">
    <source>
        <dbReference type="HAMAP-Rule" id="MF_01916"/>
    </source>
</evidence>
<evidence type="ECO:0000256" key="3">
    <source>
        <dbReference type="ARBA" id="ARBA00022692"/>
    </source>
</evidence>
<dbReference type="InterPro" id="IPR025202">
    <property type="entry name" value="PLD-like_dom"/>
</dbReference>
<organism evidence="10 11">
    <name type="scientific">Paenibacillus ehimensis</name>
    <dbReference type="NCBI Taxonomy" id="79264"/>
    <lineage>
        <taxon>Bacteria</taxon>
        <taxon>Bacillati</taxon>
        <taxon>Bacillota</taxon>
        <taxon>Bacilli</taxon>
        <taxon>Bacillales</taxon>
        <taxon>Paenibacillaceae</taxon>
        <taxon>Paenibacillus</taxon>
    </lineage>
</organism>
<evidence type="ECO:0000256" key="2">
    <source>
        <dbReference type="ARBA" id="ARBA00022679"/>
    </source>
</evidence>
<keyword evidence="1 7" id="KW-1003">Cell membrane</keyword>
<dbReference type="EMBL" id="JAUMKJ010000030">
    <property type="protein sequence ID" value="MDO3679707.1"/>
    <property type="molecule type" value="Genomic_DNA"/>
</dbReference>
<comment type="caution">
    <text evidence="10">The sequence shown here is derived from an EMBL/GenBank/DDBJ whole genome shotgun (WGS) entry which is preliminary data.</text>
</comment>
<keyword evidence="7" id="KW-1208">Phospholipid metabolism</keyword>
<comment type="similarity">
    <text evidence="7">Belongs to the phospholipase D family. Cardiolipin synthase subfamily.</text>
</comment>
<dbReference type="HAMAP" id="MF_01916">
    <property type="entry name" value="Cardiolipin_synth_Cls"/>
    <property type="match status" value="1"/>
</dbReference>
<evidence type="ECO:0000256" key="8">
    <source>
        <dbReference type="NCBIfam" id="TIGR04265"/>
    </source>
</evidence>
<dbReference type="EC" id="2.7.8.-" evidence="7 8"/>
<feature type="active site" evidence="7">
    <location>
        <position position="390"/>
    </location>
</feature>
<dbReference type="Pfam" id="PF13091">
    <property type="entry name" value="PLDc_2"/>
    <property type="match status" value="2"/>
</dbReference>
<dbReference type="PROSITE" id="PS50035">
    <property type="entry name" value="PLD"/>
    <property type="match status" value="2"/>
</dbReference>
<evidence type="ECO:0000256" key="6">
    <source>
        <dbReference type="ARBA" id="ARBA00023136"/>
    </source>
</evidence>
<accession>A0ABT8VFF4</accession>
<evidence type="ECO:0000313" key="10">
    <source>
        <dbReference type="EMBL" id="MDO3679707.1"/>
    </source>
</evidence>
<dbReference type="PANTHER" id="PTHR21248:SF20">
    <property type="entry name" value="CARDIOLIPIN SYNTHASE YWIE-RELATED"/>
    <property type="match status" value="1"/>
</dbReference>
<protein>
    <recommendedName>
        <fullName evidence="7 8">Cardiolipin synthase</fullName>
        <shortName evidence="7">CL synthase</shortName>
        <ecNumber evidence="7 8">2.7.8.-</ecNumber>
    </recommendedName>
</protein>
<feature type="active site" evidence="7">
    <location>
        <position position="397"/>
    </location>
</feature>
<feature type="transmembrane region" description="Helical" evidence="7">
    <location>
        <begin position="27"/>
        <end position="50"/>
    </location>
</feature>
<keyword evidence="7" id="KW-0444">Lipid biosynthesis</keyword>
<feature type="domain" description="PLD phosphodiesterase" evidence="9">
    <location>
        <begin position="211"/>
        <end position="238"/>
    </location>
</feature>
<dbReference type="Gene3D" id="3.30.870.10">
    <property type="entry name" value="Endonuclease Chain A"/>
    <property type="match status" value="2"/>
</dbReference>
<comment type="catalytic activity">
    <reaction evidence="7">
        <text>2 a 1,2-diacyl-sn-glycero-3-phospho-(1'-sn-glycerol) = a cardiolipin + glycerol</text>
        <dbReference type="Rhea" id="RHEA:31451"/>
        <dbReference type="ChEBI" id="CHEBI:17754"/>
        <dbReference type="ChEBI" id="CHEBI:62237"/>
        <dbReference type="ChEBI" id="CHEBI:64716"/>
    </reaction>
</comment>
<keyword evidence="6 7" id="KW-0472">Membrane</keyword>
<gene>
    <name evidence="10" type="primary">cls</name>
    <name evidence="10" type="ORF">Q3C12_22090</name>
</gene>
<feature type="domain" description="PLD phosphodiesterase" evidence="9">
    <location>
        <begin position="385"/>
        <end position="411"/>
    </location>
</feature>
<comment type="subcellular location">
    <subcellularLocation>
        <location evidence="7">Cell membrane</location>
        <topology evidence="7">Multi-pass membrane protein</topology>
    </subcellularLocation>
</comment>
<feature type="active site" evidence="7">
    <location>
        <position position="223"/>
    </location>
</feature>
<dbReference type="Proteomes" id="UP001168883">
    <property type="component" value="Unassembled WGS sequence"/>
</dbReference>
<dbReference type="SMART" id="SM00155">
    <property type="entry name" value="PLDc"/>
    <property type="match status" value="2"/>
</dbReference>
<feature type="active site" evidence="7">
    <location>
        <position position="218"/>
    </location>
</feature>
<evidence type="ECO:0000256" key="1">
    <source>
        <dbReference type="ARBA" id="ARBA00022475"/>
    </source>
</evidence>
<keyword evidence="11" id="KW-1185">Reference proteome</keyword>
<sequence>MLWIILALILFIVQIAAVVIFEFSRPYKAVTWMVILFLCPPMGFLLYFFVGKEYACKRLMNREDRMLLEQIKEQLSDRCGCETKKERRPDVKPKDRVHAMLENAAAIPVTAGNETTVYAEGTQAFEDMLKEIAMAKRHIHITSYIIRNDQLGLRFQQLLIRKAREGVKVRLLYDGIGCLRLRKSYINRLKEAGVEIECFFPLLLSLFNRHINFRNHRKIIIVDGKIGYFGGLNIGDEYVGKDSKLGYWRDTHFRIEGNAVLWIQYTFLIDWFLVKGEFLTDPEYYPAQEKKGNDRVQIVKSGPDETSMLELIFSCVVSAKKRIYIETPYFIPDPGILFALKTAAISKVDVRIILPAVPDHPIVYWASLSYVKELLQSGVRFYFYEKGFIHAKVVIADDLACSGSANMDIRSFCGQFELGAVFFNGGVVDRLVRDFVRDLSVSKEILLAQFESRSNFQKCKETFARLLSPLF</sequence>
<comment type="function">
    <text evidence="7">Catalyzes the reversible phosphatidyl group transfer from one phosphatidylglycerol molecule to another to form cardiolipin (CL) (diphosphatidylglycerol) and glycerol.</text>
</comment>
<dbReference type="InterPro" id="IPR001736">
    <property type="entry name" value="PLipase_D/transphosphatidylase"/>
</dbReference>
<dbReference type="PANTHER" id="PTHR21248">
    <property type="entry name" value="CARDIOLIPIN SYNTHASE"/>
    <property type="match status" value="1"/>
</dbReference>
<evidence type="ECO:0000313" key="11">
    <source>
        <dbReference type="Proteomes" id="UP001168883"/>
    </source>
</evidence>
<reference evidence="10" key="1">
    <citation type="submission" date="2023-07" db="EMBL/GenBank/DDBJ databases">
        <authorList>
            <person name="Aktuganov G."/>
            <person name="Boyko T."/>
            <person name="Delegan Y."/>
            <person name="Galimzianova N."/>
            <person name="Gilvanova E."/>
            <person name="Korobov V."/>
            <person name="Kuzmina L."/>
            <person name="Melentiev A."/>
            <person name="Milman P."/>
            <person name="Ryabova A."/>
            <person name="Stupak E."/>
            <person name="Yasakov T."/>
            <person name="Zharikova N."/>
            <person name="Zhurenko E."/>
        </authorList>
    </citation>
    <scope>NUCLEOTIDE SEQUENCE</scope>
    <source>
        <strain evidence="10">IB-739</strain>
    </source>
</reference>
<keyword evidence="7" id="KW-0594">Phospholipid biosynthesis</keyword>
<evidence type="ECO:0000256" key="4">
    <source>
        <dbReference type="ARBA" id="ARBA00022737"/>
    </source>
</evidence>
<dbReference type="CDD" id="cd09112">
    <property type="entry name" value="PLDc_CLS_2"/>
    <property type="match status" value="1"/>
</dbReference>
<evidence type="ECO:0000256" key="5">
    <source>
        <dbReference type="ARBA" id="ARBA00022989"/>
    </source>
</evidence>
<keyword evidence="7" id="KW-0443">Lipid metabolism</keyword>
<dbReference type="RefSeq" id="WP_302879892.1">
    <property type="nucleotide sequence ID" value="NZ_JAUMKJ010000030.1"/>
</dbReference>